<dbReference type="PANTHER" id="PTHR43133:SF65">
    <property type="entry name" value="ECF RNA POLYMERASE SIGMA FACTOR SIGG"/>
    <property type="match status" value="1"/>
</dbReference>
<gene>
    <name evidence="10" type="ORF">GCM10022419_031620</name>
</gene>
<comment type="subunit">
    <text evidence="2">Interacts transiently with the RNA polymerase catalytic core formed by RpoA, RpoB, RpoC and RpoZ (2 alpha, 1 beta, 1 beta' and 1 omega subunit) to form the RNA polymerase holoenzyme that can initiate transcription.</text>
</comment>
<keyword evidence="5" id="KW-0804">Transcription</keyword>
<dbReference type="RefSeq" id="WP_345562361.1">
    <property type="nucleotide sequence ID" value="NZ_BAABDQ010000005.1"/>
</dbReference>
<dbReference type="Proteomes" id="UP001500630">
    <property type="component" value="Unassembled WGS sequence"/>
</dbReference>
<evidence type="ECO:0000313" key="10">
    <source>
        <dbReference type="EMBL" id="GAA3548978.1"/>
    </source>
</evidence>
<feature type="domain" description="SnoaL-like" evidence="9">
    <location>
        <begin position="225"/>
        <end position="280"/>
    </location>
</feature>
<keyword evidence="11" id="KW-1185">Reference proteome</keyword>
<evidence type="ECO:0000256" key="6">
    <source>
        <dbReference type="SAM" id="MobiDB-lite"/>
    </source>
</evidence>
<reference evidence="11" key="1">
    <citation type="journal article" date="2019" name="Int. J. Syst. Evol. Microbiol.">
        <title>The Global Catalogue of Microorganisms (GCM) 10K type strain sequencing project: providing services to taxonomists for standard genome sequencing and annotation.</title>
        <authorList>
            <consortium name="The Broad Institute Genomics Platform"/>
            <consortium name="The Broad Institute Genome Sequencing Center for Infectious Disease"/>
            <person name="Wu L."/>
            <person name="Ma J."/>
        </authorList>
    </citation>
    <scope>NUCLEOTIDE SEQUENCE [LARGE SCALE GENOMIC DNA]</scope>
    <source>
        <strain evidence="11">JCM 17326</strain>
    </source>
</reference>
<dbReference type="CDD" id="cd06171">
    <property type="entry name" value="Sigma70_r4"/>
    <property type="match status" value="1"/>
</dbReference>
<keyword evidence="4" id="KW-0731">Sigma factor</keyword>
<dbReference type="Pfam" id="PF12680">
    <property type="entry name" value="SnoaL_2"/>
    <property type="match status" value="1"/>
</dbReference>
<feature type="domain" description="RNA polymerase sigma-70 region 2" evidence="7">
    <location>
        <begin position="30"/>
        <end position="95"/>
    </location>
</feature>
<comment type="caution">
    <text evidence="10">The sequence shown here is derived from an EMBL/GenBank/DDBJ whole genome shotgun (WGS) entry which is preliminary data.</text>
</comment>
<evidence type="ECO:0000313" key="11">
    <source>
        <dbReference type="Proteomes" id="UP001500630"/>
    </source>
</evidence>
<accession>A0ABP6WCA0</accession>
<dbReference type="Gene3D" id="1.10.1740.10">
    <property type="match status" value="1"/>
</dbReference>
<dbReference type="Gene3D" id="1.10.10.10">
    <property type="entry name" value="Winged helix-like DNA-binding domain superfamily/Winged helix DNA-binding domain"/>
    <property type="match status" value="1"/>
</dbReference>
<organism evidence="10 11">
    <name type="scientific">Nonomuraea rosea</name>
    <dbReference type="NCBI Taxonomy" id="638574"/>
    <lineage>
        <taxon>Bacteria</taxon>
        <taxon>Bacillati</taxon>
        <taxon>Actinomycetota</taxon>
        <taxon>Actinomycetes</taxon>
        <taxon>Streptosporangiales</taxon>
        <taxon>Streptosporangiaceae</taxon>
        <taxon>Nonomuraea</taxon>
    </lineage>
</organism>
<feature type="region of interest" description="Disordered" evidence="6">
    <location>
        <begin position="96"/>
        <end position="116"/>
    </location>
</feature>
<dbReference type="InterPro" id="IPR013249">
    <property type="entry name" value="RNA_pol_sigma70_r4_t2"/>
</dbReference>
<evidence type="ECO:0000256" key="1">
    <source>
        <dbReference type="ARBA" id="ARBA00010641"/>
    </source>
</evidence>
<protein>
    <submittedName>
        <fullName evidence="10">Sigma-70 family RNA polymerase sigma factor</fullName>
    </submittedName>
</protein>
<dbReference type="SUPFAM" id="SSF88946">
    <property type="entry name" value="Sigma2 domain of RNA polymerase sigma factors"/>
    <property type="match status" value="1"/>
</dbReference>
<feature type="region of interest" description="Disordered" evidence="6">
    <location>
        <begin position="1"/>
        <end position="24"/>
    </location>
</feature>
<dbReference type="SUPFAM" id="SSF54427">
    <property type="entry name" value="NTF2-like"/>
    <property type="match status" value="1"/>
</dbReference>
<name>A0ABP6WCA0_9ACTN</name>
<dbReference type="NCBIfam" id="TIGR02937">
    <property type="entry name" value="sigma70-ECF"/>
    <property type="match status" value="1"/>
</dbReference>
<dbReference type="InterPro" id="IPR013324">
    <property type="entry name" value="RNA_pol_sigma_r3/r4-like"/>
</dbReference>
<dbReference type="InterPro" id="IPR014284">
    <property type="entry name" value="RNA_pol_sigma-70_dom"/>
</dbReference>
<dbReference type="InterPro" id="IPR007627">
    <property type="entry name" value="RNA_pol_sigma70_r2"/>
</dbReference>
<evidence type="ECO:0000256" key="5">
    <source>
        <dbReference type="ARBA" id="ARBA00023163"/>
    </source>
</evidence>
<dbReference type="NCBIfam" id="TIGR02960">
    <property type="entry name" value="SigX5"/>
    <property type="match status" value="1"/>
</dbReference>
<dbReference type="InterPro" id="IPR037401">
    <property type="entry name" value="SnoaL-like"/>
</dbReference>
<dbReference type="NCBIfam" id="NF006089">
    <property type="entry name" value="PRK08241.1"/>
    <property type="match status" value="1"/>
</dbReference>
<dbReference type="Pfam" id="PF08281">
    <property type="entry name" value="Sigma70_r4_2"/>
    <property type="match status" value="1"/>
</dbReference>
<evidence type="ECO:0000256" key="3">
    <source>
        <dbReference type="ARBA" id="ARBA00023015"/>
    </source>
</evidence>
<feature type="compositionally biased region" description="Basic and acidic residues" evidence="6">
    <location>
        <begin position="14"/>
        <end position="24"/>
    </location>
</feature>
<dbReference type="SUPFAM" id="SSF88659">
    <property type="entry name" value="Sigma3 and sigma4 domains of RNA polymerase sigma factors"/>
    <property type="match status" value="1"/>
</dbReference>
<dbReference type="PANTHER" id="PTHR43133">
    <property type="entry name" value="RNA POLYMERASE ECF-TYPE SIGMA FACTO"/>
    <property type="match status" value="1"/>
</dbReference>
<dbReference type="EMBL" id="BAABDQ010000005">
    <property type="protein sequence ID" value="GAA3548978.1"/>
    <property type="molecule type" value="Genomic_DNA"/>
</dbReference>
<feature type="domain" description="RNA polymerase sigma factor 70 region 4 type 2" evidence="8">
    <location>
        <begin position="153"/>
        <end position="202"/>
    </location>
</feature>
<dbReference type="InterPro" id="IPR036388">
    <property type="entry name" value="WH-like_DNA-bd_sf"/>
</dbReference>
<dbReference type="Gene3D" id="3.10.450.50">
    <property type="match status" value="1"/>
</dbReference>
<proteinExistence type="inferred from homology"/>
<dbReference type="Pfam" id="PF04542">
    <property type="entry name" value="Sigma70_r2"/>
    <property type="match status" value="1"/>
</dbReference>
<evidence type="ECO:0000256" key="4">
    <source>
        <dbReference type="ARBA" id="ARBA00023082"/>
    </source>
</evidence>
<dbReference type="InterPro" id="IPR039425">
    <property type="entry name" value="RNA_pol_sigma-70-like"/>
</dbReference>
<evidence type="ECO:0000259" key="8">
    <source>
        <dbReference type="Pfam" id="PF08281"/>
    </source>
</evidence>
<dbReference type="InterPro" id="IPR014305">
    <property type="entry name" value="RNA_pol_sigma-G_actinobac"/>
</dbReference>
<evidence type="ECO:0000259" key="7">
    <source>
        <dbReference type="Pfam" id="PF04542"/>
    </source>
</evidence>
<sequence length="348" mass="37392">MSSGDTTRTAPRPADPDGAGRDEGFARLSEPFRRELLAYCYRMLGSVHDAEDVLQETYLQAWRGYAGFEGRSSLRTWMYRIATRACLKALEGNGRRPLPSGLGGPSDDPDDPARARLPAVPWLQPAPDLLFGTAPADPAAVVEARQTMRLGFVAALQYLPGRQRAVLILRDVLAWRAGEVAALLGTTTAAVNSALQRARAQLGQIAPTADGLTEPDDPARRALLDRYATAFENADVPALMEVLADDAVWEMPPIPTWFAGRETVGRFLATRLRAAGGYRMIATSVNGQPAFGSYARDRDGVYRPHALQVLTLSAAGVEQVVAFLDAGLFAPCGLPPSLDGPLRGRPAG</sequence>
<comment type="similarity">
    <text evidence="1">Belongs to the sigma-70 factor family. ECF subfamily.</text>
</comment>
<dbReference type="InterPro" id="IPR013325">
    <property type="entry name" value="RNA_pol_sigma_r2"/>
</dbReference>
<evidence type="ECO:0000259" key="9">
    <source>
        <dbReference type="Pfam" id="PF12680"/>
    </source>
</evidence>
<evidence type="ECO:0000256" key="2">
    <source>
        <dbReference type="ARBA" id="ARBA00011344"/>
    </source>
</evidence>
<dbReference type="InterPro" id="IPR032710">
    <property type="entry name" value="NTF2-like_dom_sf"/>
</dbReference>
<keyword evidence="3" id="KW-0805">Transcription regulation</keyword>